<comment type="similarity">
    <text evidence="1">In the N-terminal section; belongs to the LXG family.</text>
</comment>
<keyword evidence="4" id="KW-1185">Reference proteome</keyword>
<accession>A0A1G6PWZ3</accession>
<dbReference type="PROSITE" id="PS51756">
    <property type="entry name" value="LXG"/>
    <property type="match status" value="1"/>
</dbReference>
<evidence type="ECO:0000313" key="4">
    <source>
        <dbReference type="Proteomes" id="UP000198666"/>
    </source>
</evidence>
<dbReference type="AlphaFoldDB" id="A0A1G6PWZ3"/>
<sequence length="496" mass="54417">MGNKVDMSEINRFSEDLANISSNIAEVLKRLDSDIKKITNMDSFGGKAADNAKSYYTNVHGLTIKLFQELWSELEVNLSNHIETFATVVDTDKSAIIENNYLMETSKEIDTQHAKLETAESSIHKTIDGILDICSVDKPQLKEATAQKEKSEEFVETTVDNLESYQSSNYGDIGGLAKVIDQIGNAMTEAGKKSGTERFEKGADSSFANVMAALNKATTNITYVKDGLSGYTTNKPVMQAAKDLGLTVSRSIDKTTGKPIYRIYASEEALKKLGVEPDYHARQQLKHKRSGIAKNNWRYEMKVRYKQKATLMYYDKKAGKHVWSTTGKPVVEKYPVLKGWKKKASFGEKFESFKTEWGKGFKGGLKDTFNVKSLVSDLDDTAKGVSKTAGKAIAPLGVGLGYYTNYNDAKKDGLRGTEAHIRAAEDTAIDTAISTGVQAAFTAAGTAFIPIPGVGTAVGIGLGVLTNWAISKEWKNGKSLTGMVKDGFHKFKGWFK</sequence>
<feature type="domain" description="LXG" evidence="2">
    <location>
        <begin position="1"/>
        <end position="238"/>
    </location>
</feature>
<proteinExistence type="inferred from homology"/>
<dbReference type="RefSeq" id="WP_093727070.1">
    <property type="nucleotide sequence ID" value="NZ_FMZB01000004.1"/>
</dbReference>
<gene>
    <name evidence="3" type="ORF">SAMN05421663_104292</name>
</gene>
<organism evidence="3 4">
    <name type="scientific">Terribacillus halophilus</name>
    <dbReference type="NCBI Taxonomy" id="361279"/>
    <lineage>
        <taxon>Bacteria</taxon>
        <taxon>Bacillati</taxon>
        <taxon>Bacillota</taxon>
        <taxon>Bacilli</taxon>
        <taxon>Bacillales</taxon>
        <taxon>Bacillaceae</taxon>
        <taxon>Terribacillus</taxon>
    </lineage>
</organism>
<protein>
    <submittedName>
        <fullName evidence="3">LXG domain of WXG superfamily protein</fullName>
    </submittedName>
</protein>
<evidence type="ECO:0000259" key="2">
    <source>
        <dbReference type="PROSITE" id="PS51756"/>
    </source>
</evidence>
<evidence type="ECO:0000256" key="1">
    <source>
        <dbReference type="ARBA" id="ARBA00034117"/>
    </source>
</evidence>
<evidence type="ECO:0000313" key="3">
    <source>
        <dbReference type="EMBL" id="SDC84568.1"/>
    </source>
</evidence>
<dbReference type="EMBL" id="FMZB01000004">
    <property type="protein sequence ID" value="SDC84568.1"/>
    <property type="molecule type" value="Genomic_DNA"/>
</dbReference>
<reference evidence="4" key="1">
    <citation type="submission" date="2016-10" db="EMBL/GenBank/DDBJ databases">
        <authorList>
            <person name="Varghese N."/>
            <person name="Submissions S."/>
        </authorList>
    </citation>
    <scope>NUCLEOTIDE SEQUENCE [LARGE SCALE GENOMIC DNA]</scope>
    <source>
        <strain evidence="4">DSM 21620</strain>
    </source>
</reference>
<dbReference type="Proteomes" id="UP000198666">
    <property type="component" value="Unassembled WGS sequence"/>
</dbReference>
<dbReference type="OrthoDB" id="2806194at2"/>
<dbReference type="InterPro" id="IPR006829">
    <property type="entry name" value="LXG_dom"/>
</dbReference>
<dbReference type="STRING" id="361279.SAMN05421663_104292"/>
<dbReference type="Pfam" id="PF04740">
    <property type="entry name" value="LXG"/>
    <property type="match status" value="1"/>
</dbReference>
<name>A0A1G6PWZ3_9BACI</name>